<name>A0ABU8EYV8_9GAMM</name>
<proteinExistence type="predicted"/>
<evidence type="ECO:0000256" key="1">
    <source>
        <dbReference type="SAM" id="Phobius"/>
    </source>
</evidence>
<dbReference type="Proteomes" id="UP001382455">
    <property type="component" value="Unassembled WGS sequence"/>
</dbReference>
<feature type="transmembrane region" description="Helical" evidence="1">
    <location>
        <begin position="106"/>
        <end position="126"/>
    </location>
</feature>
<feature type="transmembrane region" description="Helical" evidence="1">
    <location>
        <begin position="21"/>
        <end position="45"/>
    </location>
</feature>
<dbReference type="RefSeq" id="WP_336436995.1">
    <property type="nucleotide sequence ID" value="NZ_JBAWKS010000002.1"/>
</dbReference>
<keyword evidence="1" id="KW-0472">Membrane</keyword>
<comment type="caution">
    <text evidence="2">The sequence shown here is derived from an EMBL/GenBank/DDBJ whole genome shotgun (WGS) entry which is preliminary data.</text>
</comment>
<gene>
    <name evidence="2" type="ORF">WAE96_20995</name>
</gene>
<feature type="transmembrane region" description="Helical" evidence="1">
    <location>
        <begin position="147"/>
        <end position="167"/>
    </location>
</feature>
<protein>
    <submittedName>
        <fullName evidence="2">Uncharacterized protein</fullName>
    </submittedName>
</protein>
<feature type="transmembrane region" description="Helical" evidence="1">
    <location>
        <begin position="51"/>
        <end position="70"/>
    </location>
</feature>
<evidence type="ECO:0000313" key="2">
    <source>
        <dbReference type="EMBL" id="MEI4552169.1"/>
    </source>
</evidence>
<dbReference type="EMBL" id="JBAWKS010000002">
    <property type="protein sequence ID" value="MEI4552169.1"/>
    <property type="molecule type" value="Genomic_DNA"/>
</dbReference>
<feature type="transmembrane region" description="Helical" evidence="1">
    <location>
        <begin position="77"/>
        <end position="94"/>
    </location>
</feature>
<evidence type="ECO:0000313" key="3">
    <source>
        <dbReference type="Proteomes" id="UP001382455"/>
    </source>
</evidence>
<reference evidence="2 3" key="1">
    <citation type="submission" date="2023-12" db="EMBL/GenBank/DDBJ databases">
        <title>Friends and Foes: Symbiotic and Algicidal bacterial influence on Karenia brevis blooms.</title>
        <authorList>
            <person name="Fei C."/>
            <person name="Mohamed A.R."/>
            <person name="Booker A."/>
            <person name="Arshad M."/>
            <person name="Klass S."/>
            <person name="Ahn S."/>
            <person name="Gilbert P.M."/>
            <person name="Heil C.A."/>
            <person name="Martinez J.M."/>
            <person name="Amin S.A."/>
        </authorList>
    </citation>
    <scope>NUCLEOTIDE SEQUENCE [LARGE SCALE GENOMIC DNA]</scope>
    <source>
        <strain evidence="2 3">CE15</strain>
    </source>
</reference>
<keyword evidence="1" id="KW-0812">Transmembrane</keyword>
<accession>A0ABU8EYV8</accession>
<keyword evidence="1" id="KW-1133">Transmembrane helix</keyword>
<organism evidence="2 3">
    <name type="scientific">Pseudoalteromonas spongiae</name>
    <dbReference type="NCBI Taxonomy" id="298657"/>
    <lineage>
        <taxon>Bacteria</taxon>
        <taxon>Pseudomonadati</taxon>
        <taxon>Pseudomonadota</taxon>
        <taxon>Gammaproteobacteria</taxon>
        <taxon>Alteromonadales</taxon>
        <taxon>Pseudoalteromonadaceae</taxon>
        <taxon>Pseudoalteromonas</taxon>
    </lineage>
</organism>
<keyword evidence="3" id="KW-1185">Reference proteome</keyword>
<sequence length="216" mass="24366">MNTLVSVTSQKTNNAVIKWNLYYIIAIIAVCLIVNVSIRLDYYFLQGIPELSFTETLQGLALVCINLCFYKMIKAPNVGAGSLLVFGFFTALLIRECDFWFDKITHGFWFYPAMFTTLITLGLFSKRGKSGFTEFVNLLRVPAMNKVIVGVIVLIIFSRIFGTGSFWRDVVSQDAFVVKTIIQEGLELLCYCFITIGAWETQQQVNTLNNNECGAL</sequence>